<name>A0A8H7BHX1_9FUNG</name>
<dbReference type="GO" id="GO:0016491">
    <property type="term" value="F:oxidoreductase activity"/>
    <property type="evidence" value="ECO:0007669"/>
    <property type="project" value="InterPro"/>
</dbReference>
<feature type="transmembrane region" description="Helical" evidence="5">
    <location>
        <begin position="26"/>
        <end position="46"/>
    </location>
</feature>
<feature type="domain" description="Fatty acid hydroxylase" evidence="6">
    <location>
        <begin position="151"/>
        <end position="274"/>
    </location>
</feature>
<organism evidence="7 8">
    <name type="scientific">Apophysomyces ossiformis</name>
    <dbReference type="NCBI Taxonomy" id="679940"/>
    <lineage>
        <taxon>Eukaryota</taxon>
        <taxon>Fungi</taxon>
        <taxon>Fungi incertae sedis</taxon>
        <taxon>Mucoromycota</taxon>
        <taxon>Mucoromycotina</taxon>
        <taxon>Mucoromycetes</taxon>
        <taxon>Mucorales</taxon>
        <taxon>Mucorineae</taxon>
        <taxon>Mucoraceae</taxon>
        <taxon>Apophysomyces</taxon>
    </lineage>
</organism>
<dbReference type="EMBL" id="JABAYA010000132">
    <property type="protein sequence ID" value="KAF7724023.1"/>
    <property type="molecule type" value="Genomic_DNA"/>
</dbReference>
<gene>
    <name evidence="7" type="ORF">EC973_001430</name>
</gene>
<feature type="transmembrane region" description="Helical" evidence="5">
    <location>
        <begin position="140"/>
        <end position="164"/>
    </location>
</feature>
<evidence type="ECO:0000256" key="2">
    <source>
        <dbReference type="ARBA" id="ARBA00022692"/>
    </source>
</evidence>
<keyword evidence="3 5" id="KW-1133">Transmembrane helix</keyword>
<dbReference type="PANTHER" id="PTHR11863">
    <property type="entry name" value="STEROL DESATURASE"/>
    <property type="match status" value="1"/>
</dbReference>
<keyword evidence="2 5" id="KW-0812">Transmembrane</keyword>
<evidence type="ECO:0000256" key="5">
    <source>
        <dbReference type="SAM" id="Phobius"/>
    </source>
</evidence>
<evidence type="ECO:0000256" key="4">
    <source>
        <dbReference type="ARBA" id="ARBA00023136"/>
    </source>
</evidence>
<evidence type="ECO:0000256" key="3">
    <source>
        <dbReference type="ARBA" id="ARBA00022989"/>
    </source>
</evidence>
<proteinExistence type="predicted"/>
<evidence type="ECO:0000313" key="7">
    <source>
        <dbReference type="EMBL" id="KAF7724023.1"/>
    </source>
</evidence>
<dbReference type="GO" id="GO:0005506">
    <property type="term" value="F:iron ion binding"/>
    <property type="evidence" value="ECO:0007669"/>
    <property type="project" value="InterPro"/>
</dbReference>
<dbReference type="InterPro" id="IPR050307">
    <property type="entry name" value="Sterol_Desaturase_Related"/>
</dbReference>
<dbReference type="AlphaFoldDB" id="A0A8H7BHX1"/>
<dbReference type="Pfam" id="PF04116">
    <property type="entry name" value="FA_hydroxylase"/>
    <property type="match status" value="1"/>
</dbReference>
<comment type="caution">
    <text evidence="7">The sequence shown here is derived from an EMBL/GenBank/DDBJ whole genome shotgun (WGS) entry which is preliminary data.</text>
</comment>
<dbReference type="GO" id="GO:0016020">
    <property type="term" value="C:membrane"/>
    <property type="evidence" value="ECO:0007669"/>
    <property type="project" value="UniProtKB-SubCell"/>
</dbReference>
<accession>A0A8H7BHX1</accession>
<comment type="subcellular location">
    <subcellularLocation>
        <location evidence="1">Membrane</location>
    </subcellularLocation>
</comment>
<sequence length="295" mass="34327">MNATTHFFTSTIQSRLQRDPWSDEMLALWVPVVVYWVYSVTFHFVMKAEIPFFERYRIHTSDDMQKRNRVSVGRVLTMVALQQIAQVLMGIAILAPVDPDVQARLQEEALTRLTHQFYAWMPTTEEKNLYPIANGLAKTVYWGLVPACQFFAGMVIMDAHQYFLHRLFHMNKFLYKHIHSHHHRLYVPYAFGALYNHPVEGFMLDTLGATLAFELTGMSARLMDDHCGYALPWDPLQYFFGNNVEYHDIHHQPYGIKKNFSQPFFTFWDKLLGTELPVTEVKRTAKAKAVAAKTD</sequence>
<reference evidence="7" key="1">
    <citation type="submission" date="2020-01" db="EMBL/GenBank/DDBJ databases">
        <title>Genome Sequencing of Three Apophysomyces-Like Fungal Strains Confirms a Novel Fungal Genus in the Mucoromycota with divergent Burkholderia-like Endosymbiotic Bacteria.</title>
        <authorList>
            <person name="Stajich J.E."/>
            <person name="Macias A.M."/>
            <person name="Carter-House D."/>
            <person name="Lovett B."/>
            <person name="Kasson L.R."/>
            <person name="Berry K."/>
            <person name="Grigoriev I."/>
            <person name="Chang Y."/>
            <person name="Spatafora J."/>
            <person name="Kasson M.T."/>
        </authorList>
    </citation>
    <scope>NUCLEOTIDE SEQUENCE</scope>
    <source>
        <strain evidence="7">NRRL A-21654</strain>
    </source>
</reference>
<dbReference type="OrthoDB" id="408954at2759"/>
<dbReference type="GO" id="GO:0008610">
    <property type="term" value="P:lipid biosynthetic process"/>
    <property type="evidence" value="ECO:0007669"/>
    <property type="project" value="InterPro"/>
</dbReference>
<keyword evidence="4 5" id="KW-0472">Membrane</keyword>
<evidence type="ECO:0000256" key="1">
    <source>
        <dbReference type="ARBA" id="ARBA00004370"/>
    </source>
</evidence>
<evidence type="ECO:0000259" key="6">
    <source>
        <dbReference type="Pfam" id="PF04116"/>
    </source>
</evidence>
<evidence type="ECO:0000313" key="8">
    <source>
        <dbReference type="Proteomes" id="UP000605846"/>
    </source>
</evidence>
<dbReference type="InterPro" id="IPR006694">
    <property type="entry name" value="Fatty_acid_hydroxylase"/>
</dbReference>
<protein>
    <recommendedName>
        <fullName evidence="6">Fatty acid hydroxylase domain-containing protein</fullName>
    </recommendedName>
</protein>
<dbReference type="Proteomes" id="UP000605846">
    <property type="component" value="Unassembled WGS sequence"/>
</dbReference>
<keyword evidence="8" id="KW-1185">Reference proteome</keyword>